<evidence type="ECO:0000313" key="9">
    <source>
        <dbReference type="Proteomes" id="UP000598996"/>
    </source>
</evidence>
<dbReference type="InterPro" id="IPR007627">
    <property type="entry name" value="RNA_pol_sigma70_r2"/>
</dbReference>
<comment type="caution">
    <text evidence="8">The sequence shown here is derived from an EMBL/GenBank/DDBJ whole genome shotgun (WGS) entry which is preliminary data.</text>
</comment>
<feature type="domain" description="RNA polymerase sigma-70 region 2" evidence="6">
    <location>
        <begin position="10"/>
        <end position="78"/>
    </location>
</feature>
<dbReference type="NCBIfam" id="TIGR02937">
    <property type="entry name" value="sigma70-ECF"/>
    <property type="match status" value="1"/>
</dbReference>
<evidence type="ECO:0000256" key="5">
    <source>
        <dbReference type="ARBA" id="ARBA00023163"/>
    </source>
</evidence>
<dbReference type="SUPFAM" id="SSF88946">
    <property type="entry name" value="Sigma2 domain of RNA polymerase sigma factors"/>
    <property type="match status" value="1"/>
</dbReference>
<dbReference type="InterPro" id="IPR013249">
    <property type="entry name" value="RNA_pol_sigma70_r4_t2"/>
</dbReference>
<reference evidence="8 9" key="1">
    <citation type="submission" date="2021-01" db="EMBL/GenBank/DDBJ databases">
        <title>Actinoplanes sp. nov. LDG1-01 isolated from lichen.</title>
        <authorList>
            <person name="Saeng-In P."/>
            <person name="Phongsopitanun W."/>
            <person name="Kanchanasin P."/>
            <person name="Yuki M."/>
            <person name="Kudo T."/>
            <person name="Ohkuma M."/>
            <person name="Tanasupawat S."/>
        </authorList>
    </citation>
    <scope>NUCLEOTIDE SEQUENCE [LARGE SCALE GENOMIC DNA]</scope>
    <source>
        <strain evidence="8 9">LDG1-01</strain>
    </source>
</reference>
<evidence type="ECO:0000256" key="2">
    <source>
        <dbReference type="ARBA" id="ARBA00023015"/>
    </source>
</evidence>
<keyword evidence="4" id="KW-0238">DNA-binding</keyword>
<dbReference type="Pfam" id="PF04542">
    <property type="entry name" value="Sigma70_r2"/>
    <property type="match status" value="1"/>
</dbReference>
<keyword evidence="9" id="KW-1185">Reference proteome</keyword>
<evidence type="ECO:0000313" key="8">
    <source>
        <dbReference type="EMBL" id="MBL7255748.1"/>
    </source>
</evidence>
<dbReference type="InterPro" id="IPR014284">
    <property type="entry name" value="RNA_pol_sigma-70_dom"/>
</dbReference>
<dbReference type="Pfam" id="PF08281">
    <property type="entry name" value="Sigma70_r4_2"/>
    <property type="match status" value="1"/>
</dbReference>
<organism evidence="8 9">
    <name type="scientific">Paractinoplanes lichenicola</name>
    <dbReference type="NCBI Taxonomy" id="2802976"/>
    <lineage>
        <taxon>Bacteria</taxon>
        <taxon>Bacillati</taxon>
        <taxon>Actinomycetota</taxon>
        <taxon>Actinomycetes</taxon>
        <taxon>Micromonosporales</taxon>
        <taxon>Micromonosporaceae</taxon>
        <taxon>Paractinoplanes</taxon>
    </lineage>
</organism>
<evidence type="ECO:0000256" key="3">
    <source>
        <dbReference type="ARBA" id="ARBA00023082"/>
    </source>
</evidence>
<dbReference type="Proteomes" id="UP000598996">
    <property type="component" value="Unassembled WGS sequence"/>
</dbReference>
<keyword evidence="5" id="KW-0804">Transcription</keyword>
<dbReference type="CDD" id="cd06171">
    <property type="entry name" value="Sigma70_r4"/>
    <property type="match status" value="1"/>
</dbReference>
<evidence type="ECO:0000259" key="6">
    <source>
        <dbReference type="Pfam" id="PF04542"/>
    </source>
</evidence>
<feature type="domain" description="RNA polymerase sigma factor 70 region 4 type 2" evidence="7">
    <location>
        <begin position="112"/>
        <end position="161"/>
    </location>
</feature>
<gene>
    <name evidence="8" type="ORF">JKJ07_15705</name>
</gene>
<evidence type="ECO:0000259" key="7">
    <source>
        <dbReference type="Pfam" id="PF08281"/>
    </source>
</evidence>
<dbReference type="RefSeq" id="WP_202992254.1">
    <property type="nucleotide sequence ID" value="NZ_JAENHO010000004.1"/>
</dbReference>
<name>A0ABS1VMC9_9ACTN</name>
<protein>
    <submittedName>
        <fullName evidence="8">RNA polymerase sigma factor</fullName>
    </submittedName>
</protein>
<dbReference type="InterPro" id="IPR013324">
    <property type="entry name" value="RNA_pol_sigma_r3/r4-like"/>
</dbReference>
<dbReference type="PANTHER" id="PTHR43133:SF52">
    <property type="entry name" value="ECF RNA POLYMERASE SIGMA FACTOR SIGL"/>
    <property type="match status" value="1"/>
</dbReference>
<dbReference type="InterPro" id="IPR013325">
    <property type="entry name" value="RNA_pol_sigma_r2"/>
</dbReference>
<dbReference type="PANTHER" id="PTHR43133">
    <property type="entry name" value="RNA POLYMERASE ECF-TYPE SIGMA FACTO"/>
    <property type="match status" value="1"/>
</dbReference>
<keyword evidence="3" id="KW-0731">Sigma factor</keyword>
<evidence type="ECO:0000256" key="1">
    <source>
        <dbReference type="ARBA" id="ARBA00010641"/>
    </source>
</evidence>
<dbReference type="InterPro" id="IPR036388">
    <property type="entry name" value="WH-like_DNA-bd_sf"/>
</dbReference>
<dbReference type="InterPro" id="IPR039425">
    <property type="entry name" value="RNA_pol_sigma-70-like"/>
</dbReference>
<comment type="similarity">
    <text evidence="1">Belongs to the sigma-70 factor family. ECF subfamily.</text>
</comment>
<accession>A0ABS1VMC9</accession>
<dbReference type="SUPFAM" id="SSF88659">
    <property type="entry name" value="Sigma3 and sigma4 domains of RNA polymerase sigma factors"/>
    <property type="match status" value="1"/>
</dbReference>
<dbReference type="Gene3D" id="1.10.10.10">
    <property type="entry name" value="Winged helix-like DNA-binding domain superfamily/Winged helix DNA-binding domain"/>
    <property type="match status" value="1"/>
</dbReference>
<dbReference type="EMBL" id="JAENHO010000004">
    <property type="protein sequence ID" value="MBL7255748.1"/>
    <property type="molecule type" value="Genomic_DNA"/>
</dbReference>
<sequence>MDRGAEFRELYDAHRTAVHAYFTGRTGDRWLAADLMQETFLRAWRRFPELSGLADDGQRAWLFTVARNLSIDEHRHSRTRAAADAVLRAEPVEVAAPASASVLAAERVAVVAETIKRLPEPQRVALTLAAAGGLTSAEIATALGVPAGTVRYRLSLARRTLAEALSTYDDVEQ</sequence>
<dbReference type="Gene3D" id="1.10.1740.10">
    <property type="match status" value="1"/>
</dbReference>
<evidence type="ECO:0000256" key="4">
    <source>
        <dbReference type="ARBA" id="ARBA00023125"/>
    </source>
</evidence>
<proteinExistence type="inferred from homology"/>
<keyword evidence="2" id="KW-0805">Transcription regulation</keyword>